<name>A0A2T1DFQ9_9CYAN</name>
<protein>
    <submittedName>
        <fullName evidence="8">Lipopolysaccharide biosynthesis protein</fullName>
    </submittedName>
</protein>
<keyword evidence="3" id="KW-1003">Cell membrane</keyword>
<gene>
    <name evidence="8" type="ORF">C7B65_12265</name>
</gene>
<organism evidence="8 9">
    <name type="scientific">Phormidesmis priestleyi ULC007</name>
    <dbReference type="NCBI Taxonomy" id="1920490"/>
    <lineage>
        <taxon>Bacteria</taxon>
        <taxon>Bacillati</taxon>
        <taxon>Cyanobacteriota</taxon>
        <taxon>Cyanophyceae</taxon>
        <taxon>Leptolyngbyales</taxon>
        <taxon>Leptolyngbyaceae</taxon>
        <taxon>Phormidesmis</taxon>
    </lineage>
</organism>
<dbReference type="GO" id="GO:0005886">
    <property type="term" value="C:plasma membrane"/>
    <property type="evidence" value="ECO:0007669"/>
    <property type="project" value="UniProtKB-SubCell"/>
</dbReference>
<reference evidence="8 9" key="1">
    <citation type="submission" date="2018-02" db="EMBL/GenBank/DDBJ databases">
        <authorList>
            <person name="Cohen D.B."/>
            <person name="Kent A.D."/>
        </authorList>
    </citation>
    <scope>NUCLEOTIDE SEQUENCE [LARGE SCALE GENOMIC DNA]</scope>
    <source>
        <strain evidence="8 9">ULC007</strain>
    </source>
</reference>
<comment type="similarity">
    <text evidence="2">Belongs to the polysaccharide synthase family.</text>
</comment>
<feature type="transmembrane region" description="Helical" evidence="7">
    <location>
        <begin position="304"/>
        <end position="325"/>
    </location>
</feature>
<dbReference type="PANTHER" id="PTHR30250">
    <property type="entry name" value="PST FAMILY PREDICTED COLANIC ACID TRANSPORTER"/>
    <property type="match status" value="1"/>
</dbReference>
<evidence type="ECO:0000256" key="6">
    <source>
        <dbReference type="ARBA" id="ARBA00023136"/>
    </source>
</evidence>
<feature type="transmembrane region" description="Helical" evidence="7">
    <location>
        <begin position="331"/>
        <end position="351"/>
    </location>
</feature>
<dbReference type="EMBL" id="PVWG01000011">
    <property type="protein sequence ID" value="PSB19332.1"/>
    <property type="molecule type" value="Genomic_DNA"/>
</dbReference>
<dbReference type="Proteomes" id="UP000238634">
    <property type="component" value="Unassembled WGS sequence"/>
</dbReference>
<feature type="transmembrane region" description="Helical" evidence="7">
    <location>
        <begin position="265"/>
        <end position="283"/>
    </location>
</feature>
<keyword evidence="6 7" id="KW-0472">Membrane</keyword>
<dbReference type="STRING" id="1920490.GCA_001895925_04556"/>
<keyword evidence="4 7" id="KW-0812">Transmembrane</keyword>
<evidence type="ECO:0000256" key="4">
    <source>
        <dbReference type="ARBA" id="ARBA00022692"/>
    </source>
</evidence>
<evidence type="ECO:0000256" key="2">
    <source>
        <dbReference type="ARBA" id="ARBA00007430"/>
    </source>
</evidence>
<dbReference type="RefSeq" id="WP_073071434.1">
    <property type="nucleotide sequence ID" value="NZ_MPPI01000011.1"/>
</dbReference>
<dbReference type="AlphaFoldDB" id="A0A2T1DFQ9"/>
<evidence type="ECO:0000256" key="1">
    <source>
        <dbReference type="ARBA" id="ARBA00004651"/>
    </source>
</evidence>
<evidence type="ECO:0000313" key="9">
    <source>
        <dbReference type="Proteomes" id="UP000238634"/>
    </source>
</evidence>
<feature type="transmembrane region" description="Helical" evidence="7">
    <location>
        <begin position="396"/>
        <end position="417"/>
    </location>
</feature>
<reference evidence="8 9" key="2">
    <citation type="submission" date="2018-03" db="EMBL/GenBank/DDBJ databases">
        <title>The ancient ancestry and fast evolution of plastids.</title>
        <authorList>
            <person name="Moore K.R."/>
            <person name="Magnabosco C."/>
            <person name="Momper L."/>
            <person name="Gold D.A."/>
            <person name="Bosak T."/>
            <person name="Fournier G.P."/>
        </authorList>
    </citation>
    <scope>NUCLEOTIDE SEQUENCE [LARGE SCALE GENOMIC DNA]</scope>
    <source>
        <strain evidence="8 9">ULC007</strain>
    </source>
</reference>
<dbReference type="PANTHER" id="PTHR30250:SF10">
    <property type="entry name" value="LIPOPOLYSACCHARIDE BIOSYNTHESIS PROTEIN WZXC"/>
    <property type="match status" value="1"/>
</dbReference>
<evidence type="ECO:0000256" key="3">
    <source>
        <dbReference type="ARBA" id="ARBA00022475"/>
    </source>
</evidence>
<comment type="subcellular location">
    <subcellularLocation>
        <location evidence="1">Cell membrane</location>
        <topology evidence="1">Multi-pass membrane protein</topology>
    </subcellularLocation>
</comment>
<feature type="transmembrane region" description="Helical" evidence="7">
    <location>
        <begin position="125"/>
        <end position="146"/>
    </location>
</feature>
<sequence>MSFAEQFRGKIREQLSSQFVRNIGWLGSSELILRFVRLGVTVALARLLSPGDYGLAAIVSAVSEFTRVFIDVGVNSKIIQADEAEVEELSNSGYWLNWVVFIGLFLLQCLAAFPISLVYNNSTLIPLICVAGLPYLIWPFSSVKLARIHRDNNLKITAIHNVIQNSLSHVLTIIFALLNFHVWAIVLPWVIAAPVGVYIYWVSHQWRPTSAFTTKHWKEILGFGKNILGVQLLRTLRNNLDYLIVGRFLGIEALGLYYFGFNAGLGISLSVISALGTATFPYLCEVRSDFEKFKQRYFSSLKKIALIIIPLVFLQVSLAPFYVPIVFGQKWVVAIPVLILICLSALPRPFAEAASQLLVASGKPHLVLRWDVLFTTLFIGALMIGVQWQAVGVASAVLIVHLISMPLFTLWATYYTFPHIKQSRA</sequence>
<comment type="caution">
    <text evidence="8">The sequence shown here is derived from an EMBL/GenBank/DDBJ whole genome shotgun (WGS) entry which is preliminary data.</text>
</comment>
<keyword evidence="5 7" id="KW-1133">Transmembrane helix</keyword>
<evidence type="ECO:0000313" key="8">
    <source>
        <dbReference type="EMBL" id="PSB19332.1"/>
    </source>
</evidence>
<feature type="transmembrane region" description="Helical" evidence="7">
    <location>
        <begin position="183"/>
        <end position="202"/>
    </location>
</feature>
<dbReference type="Pfam" id="PF13440">
    <property type="entry name" value="Polysacc_synt_3"/>
    <property type="match status" value="1"/>
</dbReference>
<evidence type="ECO:0000256" key="7">
    <source>
        <dbReference type="SAM" id="Phobius"/>
    </source>
</evidence>
<feature type="transmembrane region" description="Helical" evidence="7">
    <location>
        <begin position="372"/>
        <end position="390"/>
    </location>
</feature>
<dbReference type="OrthoDB" id="9770347at2"/>
<proteinExistence type="inferred from homology"/>
<feature type="transmembrane region" description="Helical" evidence="7">
    <location>
        <begin position="95"/>
        <end position="119"/>
    </location>
</feature>
<dbReference type="InterPro" id="IPR050833">
    <property type="entry name" value="Poly_Biosynth_Transport"/>
</dbReference>
<evidence type="ECO:0000256" key="5">
    <source>
        <dbReference type="ARBA" id="ARBA00022989"/>
    </source>
</evidence>
<dbReference type="CDD" id="cd13127">
    <property type="entry name" value="MATE_tuaB_like"/>
    <property type="match status" value="1"/>
</dbReference>
<keyword evidence="9" id="KW-1185">Reference proteome</keyword>
<accession>A0A2T1DFQ9</accession>